<proteinExistence type="inferred from homology"/>
<evidence type="ECO:0000313" key="9">
    <source>
        <dbReference type="Proteomes" id="UP000217103"/>
    </source>
</evidence>
<dbReference type="PROSITE" id="PS51755">
    <property type="entry name" value="OMPR_PHOB"/>
    <property type="match status" value="1"/>
</dbReference>
<dbReference type="Pfam" id="PF03704">
    <property type="entry name" value="BTAD"/>
    <property type="match status" value="1"/>
</dbReference>
<evidence type="ECO:0000259" key="7">
    <source>
        <dbReference type="PROSITE" id="PS51755"/>
    </source>
</evidence>
<dbReference type="InterPro" id="IPR041664">
    <property type="entry name" value="AAA_16"/>
</dbReference>
<dbReference type="CDD" id="cd15831">
    <property type="entry name" value="BTAD"/>
    <property type="match status" value="1"/>
</dbReference>
<name>A0A1H1I7K2_9ACTN</name>
<keyword evidence="3 5" id="KW-0238">DNA-binding</keyword>
<dbReference type="Gene3D" id="3.30.70.1230">
    <property type="entry name" value="Nucleotide cyclase"/>
    <property type="match status" value="1"/>
</dbReference>
<feature type="domain" description="OmpR/PhoB-type" evidence="7">
    <location>
        <begin position="1"/>
        <end position="96"/>
    </location>
</feature>
<evidence type="ECO:0000256" key="1">
    <source>
        <dbReference type="ARBA" id="ARBA00005820"/>
    </source>
</evidence>
<dbReference type="GO" id="GO:0009190">
    <property type="term" value="P:cyclic nucleotide biosynthetic process"/>
    <property type="evidence" value="ECO:0007669"/>
    <property type="project" value="InterPro"/>
</dbReference>
<evidence type="ECO:0000313" key="8">
    <source>
        <dbReference type="EMBL" id="SDR33650.1"/>
    </source>
</evidence>
<dbReference type="InterPro" id="IPR001054">
    <property type="entry name" value="A/G_cyclase"/>
</dbReference>
<feature type="compositionally biased region" description="Low complexity" evidence="6">
    <location>
        <begin position="272"/>
        <end position="286"/>
    </location>
</feature>
<dbReference type="InterPro" id="IPR027417">
    <property type="entry name" value="P-loop_NTPase"/>
</dbReference>
<feature type="DNA-binding region" description="OmpR/PhoB-type" evidence="5">
    <location>
        <begin position="1"/>
        <end position="96"/>
    </location>
</feature>
<dbReference type="SUPFAM" id="SSF55073">
    <property type="entry name" value="Nucleotide cyclase"/>
    <property type="match status" value="1"/>
</dbReference>
<dbReference type="Gene3D" id="3.40.50.300">
    <property type="entry name" value="P-loop containing nucleotide triphosphate hydrolases"/>
    <property type="match status" value="1"/>
</dbReference>
<dbReference type="Gene3D" id="1.10.10.10">
    <property type="entry name" value="Winged helix-like DNA-binding domain superfamily/Winged helix DNA-binding domain"/>
    <property type="match status" value="1"/>
</dbReference>
<reference evidence="8 9" key="1">
    <citation type="submission" date="2016-10" db="EMBL/GenBank/DDBJ databases">
        <authorList>
            <person name="de Groot N.N."/>
        </authorList>
    </citation>
    <scope>NUCLEOTIDE SEQUENCE [LARGE SCALE GENOMIC DNA]</scope>
    <source>
        <strain evidence="8 9">DSM 43794</strain>
    </source>
</reference>
<dbReference type="RefSeq" id="WP_131815627.1">
    <property type="nucleotide sequence ID" value="NZ_FNKK01000002.1"/>
</dbReference>
<dbReference type="InterPro" id="IPR005158">
    <property type="entry name" value="BTAD"/>
</dbReference>
<keyword evidence="4" id="KW-0804">Transcription</keyword>
<keyword evidence="2" id="KW-0805">Transcription regulation</keyword>
<dbReference type="InterPro" id="IPR051677">
    <property type="entry name" value="AfsR-DnrI-RedD_regulator"/>
</dbReference>
<evidence type="ECO:0000256" key="4">
    <source>
        <dbReference type="ARBA" id="ARBA00023163"/>
    </source>
</evidence>
<evidence type="ECO:0000256" key="2">
    <source>
        <dbReference type="ARBA" id="ARBA00023015"/>
    </source>
</evidence>
<dbReference type="SUPFAM" id="SSF52540">
    <property type="entry name" value="P-loop containing nucleoside triphosphate hydrolases"/>
    <property type="match status" value="1"/>
</dbReference>
<dbReference type="InterPro" id="IPR016032">
    <property type="entry name" value="Sig_transdc_resp-reg_C-effctor"/>
</dbReference>
<dbReference type="Pfam" id="PF13191">
    <property type="entry name" value="AAA_16"/>
    <property type="match status" value="1"/>
</dbReference>
<gene>
    <name evidence="8" type="ORF">SAMN04489764_5310</name>
</gene>
<protein>
    <submittedName>
        <fullName evidence="8">Transcriptional regulatory protein, C terminal</fullName>
    </submittedName>
</protein>
<evidence type="ECO:0000256" key="6">
    <source>
        <dbReference type="SAM" id="MobiDB-lite"/>
    </source>
</evidence>
<sequence length="935" mass="101651">MQFNILGPLEVLDRGTPIAIKSGNQRATLGFLLLHANSVVATRSLITALWRQRPPATARKILQNAIGGLRATLSTTGTDTTEVELLTHAPGYLLRVDPQRIDLNRFQALAEAGRAELADGAWERAAATLGEALSLWRGPALVDLTESGVDWPELTALHEARLTALENKAEAELALGRHNQVIIELENEADARPLRERMRGLLMIALYRAGRQSDALAVYRRTRIELATQFGLEPGKELQLLEQAILSHDPELALPVPGIRPPVMSAVTATRPDAPASAPASGLAPVSTPPTERAPEHVRVERKWVSALLVQIGTIAYGGTGDPEDIDKVRRRITAVIREQVERFGGVLHTTVGPMWLAVFGVPRTHEDDAERAVRAGFAIRGLLVGGDSDIPPQKTVRAAVATGETLMTTDCADNPSTEVTGEVLTTGMRLLNAAKPGELRVCPTTRQASPGPFTYAGPGGTSDVIAVRPEHAGSMPTVAFVGREREQARLRSVLEEVTVRRKAQLFTILGEPGIGKSRLAAEFALASSGDALHLFGRVPRFGYNSTLAPLAGALNQLLAGRSLETLVKEHFSRPDQAEAVLRDLRPLVRLREDVPASADTQAVCRAWRRLMAEVASRRPLVVTLENLQWAEDTLLDFVEQLDDHVGPVPLLIVVTARPELLHRRPAWGGGKHNATIITLDPLPDGPIDELLAAMMVRYGIWPKQRPAGALRDQVAYELGHAVRTRIGGNPLFALQYVRLRQHHHHAVNPWLAATLHIDSAGPVDSDDELVPVPQAVHNIIAAQLDTLSSKQKAILQDAAVLGDTVHEDLITLLSGRDPDEVARCLRYLDRRGFLTRVHDSEHTAYVFQHLLVRDIAYSQMSRVARAEKHYRCAVLLEGRVDSALSAHHLRRANMLAAAAGISMSDLLRRIGGTNAGITPDGPGITSEWATSSRG</sequence>
<dbReference type="CDD" id="cd07302">
    <property type="entry name" value="CHD"/>
    <property type="match status" value="1"/>
</dbReference>
<dbReference type="STRING" id="35622.SAMN04489764_5310"/>
<dbReference type="SUPFAM" id="SSF46894">
    <property type="entry name" value="C-terminal effector domain of the bipartite response regulators"/>
    <property type="match status" value="1"/>
</dbReference>
<dbReference type="GO" id="GO:0003677">
    <property type="term" value="F:DNA binding"/>
    <property type="evidence" value="ECO:0007669"/>
    <property type="project" value="UniProtKB-UniRule"/>
</dbReference>
<dbReference type="SUPFAM" id="SSF48452">
    <property type="entry name" value="TPR-like"/>
    <property type="match status" value="1"/>
</dbReference>
<dbReference type="EMBL" id="FNKK01000002">
    <property type="protein sequence ID" value="SDR33650.1"/>
    <property type="molecule type" value="Genomic_DNA"/>
</dbReference>
<keyword evidence="9" id="KW-1185">Reference proteome</keyword>
<dbReference type="Proteomes" id="UP000217103">
    <property type="component" value="Unassembled WGS sequence"/>
</dbReference>
<dbReference type="SMART" id="SM01043">
    <property type="entry name" value="BTAD"/>
    <property type="match status" value="1"/>
</dbReference>
<dbReference type="Gene3D" id="1.25.40.10">
    <property type="entry name" value="Tetratricopeptide repeat domain"/>
    <property type="match status" value="1"/>
</dbReference>
<dbReference type="InterPro" id="IPR036388">
    <property type="entry name" value="WH-like_DNA-bd_sf"/>
</dbReference>
<comment type="similarity">
    <text evidence="1">Belongs to the AfsR/DnrI/RedD regulatory family.</text>
</comment>
<dbReference type="PANTHER" id="PTHR35807">
    <property type="entry name" value="TRANSCRIPTIONAL REGULATOR REDD-RELATED"/>
    <property type="match status" value="1"/>
</dbReference>
<dbReference type="GO" id="GO:0004016">
    <property type="term" value="F:adenylate cyclase activity"/>
    <property type="evidence" value="ECO:0007669"/>
    <property type="project" value="UniProtKB-ARBA"/>
</dbReference>
<dbReference type="PANTHER" id="PTHR35807:SF1">
    <property type="entry name" value="TRANSCRIPTIONAL REGULATOR REDD"/>
    <property type="match status" value="1"/>
</dbReference>
<organism evidence="8 9">
    <name type="scientific">Thermostaphylospora chromogena</name>
    <dbReference type="NCBI Taxonomy" id="35622"/>
    <lineage>
        <taxon>Bacteria</taxon>
        <taxon>Bacillati</taxon>
        <taxon>Actinomycetota</taxon>
        <taxon>Actinomycetes</taxon>
        <taxon>Streptosporangiales</taxon>
        <taxon>Thermomonosporaceae</taxon>
        <taxon>Thermostaphylospora</taxon>
    </lineage>
</organism>
<evidence type="ECO:0000256" key="3">
    <source>
        <dbReference type="ARBA" id="ARBA00023125"/>
    </source>
</evidence>
<dbReference type="OrthoDB" id="4336084at2"/>
<evidence type="ECO:0000256" key="5">
    <source>
        <dbReference type="PROSITE-ProRule" id="PRU01091"/>
    </source>
</evidence>
<dbReference type="InterPro" id="IPR001867">
    <property type="entry name" value="OmpR/PhoB-type_DNA-bd"/>
</dbReference>
<accession>A0A1H1I7K2</accession>
<dbReference type="AlphaFoldDB" id="A0A1H1I7K2"/>
<feature type="region of interest" description="Disordered" evidence="6">
    <location>
        <begin position="272"/>
        <end position="297"/>
    </location>
</feature>
<dbReference type="InterPro" id="IPR029787">
    <property type="entry name" value="Nucleotide_cyclase"/>
</dbReference>
<dbReference type="InterPro" id="IPR011990">
    <property type="entry name" value="TPR-like_helical_dom_sf"/>
</dbReference>
<dbReference type="GO" id="GO:0006355">
    <property type="term" value="P:regulation of DNA-templated transcription"/>
    <property type="evidence" value="ECO:0007669"/>
    <property type="project" value="InterPro"/>
</dbReference>
<dbReference type="GO" id="GO:0000160">
    <property type="term" value="P:phosphorelay signal transduction system"/>
    <property type="evidence" value="ECO:0007669"/>
    <property type="project" value="InterPro"/>
</dbReference>